<keyword evidence="2" id="KW-0732">Signal</keyword>
<evidence type="ECO:0000313" key="3">
    <source>
        <dbReference type="EMBL" id="ENN74265.1"/>
    </source>
</evidence>
<dbReference type="EMBL" id="KB741077">
    <property type="protein sequence ID" value="ENN74265.1"/>
    <property type="molecule type" value="Genomic_DNA"/>
</dbReference>
<accession>N6TY71</accession>
<feature type="compositionally biased region" description="Low complexity" evidence="1">
    <location>
        <begin position="52"/>
        <end position="70"/>
    </location>
</feature>
<evidence type="ECO:0000256" key="2">
    <source>
        <dbReference type="SAM" id="SignalP"/>
    </source>
</evidence>
<protein>
    <submittedName>
        <fullName evidence="3">Uncharacterized protein</fullName>
    </submittedName>
</protein>
<sequence length="76" mass="7567">MSIAQHVAGGFVVALVALGLIHEFSQDHQDLSGGNSNDSSGGPAPGTPNSQGMRPTPSPTGSTGSRSMSPAVGKHK</sequence>
<dbReference type="AlphaFoldDB" id="N6TY71"/>
<gene>
    <name evidence="3" type="ORF">YQE_09237</name>
</gene>
<feature type="compositionally biased region" description="Low complexity" evidence="1">
    <location>
        <begin position="32"/>
        <end position="42"/>
    </location>
</feature>
<dbReference type="HOGENOM" id="CLU_2657024_0_0_1"/>
<evidence type="ECO:0000256" key="1">
    <source>
        <dbReference type="SAM" id="MobiDB-lite"/>
    </source>
</evidence>
<name>N6TY71_DENPD</name>
<organism evidence="3">
    <name type="scientific">Dendroctonus ponderosae</name>
    <name type="common">Mountain pine beetle</name>
    <dbReference type="NCBI Taxonomy" id="77166"/>
    <lineage>
        <taxon>Eukaryota</taxon>
        <taxon>Metazoa</taxon>
        <taxon>Ecdysozoa</taxon>
        <taxon>Arthropoda</taxon>
        <taxon>Hexapoda</taxon>
        <taxon>Insecta</taxon>
        <taxon>Pterygota</taxon>
        <taxon>Neoptera</taxon>
        <taxon>Endopterygota</taxon>
        <taxon>Coleoptera</taxon>
        <taxon>Polyphaga</taxon>
        <taxon>Cucujiformia</taxon>
        <taxon>Curculionidae</taxon>
        <taxon>Scolytinae</taxon>
        <taxon>Dendroctonus</taxon>
    </lineage>
</organism>
<proteinExistence type="predicted"/>
<feature type="chain" id="PRO_5009707726" evidence="2">
    <location>
        <begin position="20"/>
        <end position="76"/>
    </location>
</feature>
<feature type="non-terminal residue" evidence="3">
    <location>
        <position position="1"/>
    </location>
</feature>
<feature type="region of interest" description="Disordered" evidence="1">
    <location>
        <begin position="27"/>
        <end position="76"/>
    </location>
</feature>
<feature type="signal peptide" evidence="2">
    <location>
        <begin position="1"/>
        <end position="19"/>
    </location>
</feature>
<reference evidence="3" key="1">
    <citation type="journal article" date="2013" name="Genome Biol.">
        <title>Draft genome of the mountain pine beetle, Dendroctonus ponderosae Hopkins, a major forest pest.</title>
        <authorList>
            <person name="Keeling C.I."/>
            <person name="Yuen M.M."/>
            <person name="Liao N.Y."/>
            <person name="Docking T.R."/>
            <person name="Chan S.K."/>
            <person name="Taylor G.A."/>
            <person name="Palmquist D.L."/>
            <person name="Jackman S.D."/>
            <person name="Nguyen A."/>
            <person name="Li M."/>
            <person name="Henderson H."/>
            <person name="Janes J.K."/>
            <person name="Zhao Y."/>
            <person name="Pandoh P."/>
            <person name="Moore R."/>
            <person name="Sperling F.A."/>
            <person name="Huber D.P."/>
            <person name="Birol I."/>
            <person name="Jones S.J."/>
            <person name="Bohlmann J."/>
        </authorList>
    </citation>
    <scope>NUCLEOTIDE SEQUENCE</scope>
</reference>